<feature type="region of interest" description="Disordered" evidence="1">
    <location>
        <begin position="67"/>
        <end position="99"/>
    </location>
</feature>
<comment type="caution">
    <text evidence="2">The sequence shown here is derived from an EMBL/GenBank/DDBJ whole genome shotgun (WGS) entry which is preliminary data.</text>
</comment>
<name>A0A7J7F998_DICBM</name>
<sequence length="432" mass="46735">MPPWELRCQFSGPLSSPAPRRALRGSRACCGGVSRGLPGPLQRSCSSFSMWGRLHTDSEFRFTASKQMQTGEKQTEGPYRAVEGGSPRLGPATGQAAPSVRPADCLSAEQDLNVSLSKGRSTNTFDKGAEKHGCKKWGPISTEPLTQGRRIWLNPAEPNEHGVGGLPSFPFWRQTCVIWKDELPAKTAPSRRALSSLLTLWRQENNCSGPGGHSRTHRTGVSPKQVTRTASPDSQPLAWRLCWTMLFLDPVPCLRDNNGWVTQGLTPRTSSPRHHKQGQSLKEEERSRGGARTPKPSTWRMPAPPPREHRPPRPLPEAGGAPPATDSSCSRATPAARSPCLQCHQSFLFCVLDPVQGSRGSCGLGRTAGTSRAGGCSHSGRGPRPPGREHTPISRGPQGHASPCSQTAGRQICTSMYKVLEFSPGCHRVYGA</sequence>
<reference evidence="2 3" key="1">
    <citation type="journal article" date="2020" name="Mol. Biol. Evol.">
        <title>Interspecific Gene Flow and the Evolution of Specialization in Black and White Rhinoceros.</title>
        <authorList>
            <person name="Moodley Y."/>
            <person name="Westbury M.V."/>
            <person name="Russo I.M."/>
            <person name="Gopalakrishnan S."/>
            <person name="Rakotoarivelo A."/>
            <person name="Olsen R.A."/>
            <person name="Prost S."/>
            <person name="Tunstall T."/>
            <person name="Ryder O.A."/>
            <person name="Dalen L."/>
            <person name="Bruford M.W."/>
        </authorList>
    </citation>
    <scope>NUCLEOTIDE SEQUENCE [LARGE SCALE GENOMIC DNA]</scope>
    <source>
        <strain evidence="2">SBR-YM</strain>
        <tissue evidence="2">Skin</tissue>
    </source>
</reference>
<feature type="region of interest" description="Disordered" evidence="1">
    <location>
        <begin position="366"/>
        <end position="405"/>
    </location>
</feature>
<protein>
    <submittedName>
        <fullName evidence="2">Uncharacterized protein</fullName>
    </submittedName>
</protein>
<dbReference type="EMBL" id="JACDTQ010001023">
    <property type="protein sequence ID" value="KAF5924266.1"/>
    <property type="molecule type" value="Genomic_DNA"/>
</dbReference>
<evidence type="ECO:0000256" key="1">
    <source>
        <dbReference type="SAM" id="MobiDB-lite"/>
    </source>
</evidence>
<feature type="region of interest" description="Disordered" evidence="1">
    <location>
        <begin position="264"/>
        <end position="331"/>
    </location>
</feature>
<dbReference type="AlphaFoldDB" id="A0A7J7F998"/>
<feature type="region of interest" description="Disordered" evidence="1">
    <location>
        <begin position="205"/>
        <end position="233"/>
    </location>
</feature>
<feature type="compositionally biased region" description="Polar residues" evidence="1">
    <location>
        <begin position="222"/>
        <end position="233"/>
    </location>
</feature>
<keyword evidence="3" id="KW-1185">Reference proteome</keyword>
<proteinExistence type="predicted"/>
<feature type="region of interest" description="Disordered" evidence="1">
    <location>
        <begin position="118"/>
        <end position="140"/>
    </location>
</feature>
<gene>
    <name evidence="2" type="ORF">HPG69_012519</name>
</gene>
<organism evidence="2 3">
    <name type="scientific">Diceros bicornis minor</name>
    <name type="common">South-central black rhinoceros</name>
    <dbReference type="NCBI Taxonomy" id="77932"/>
    <lineage>
        <taxon>Eukaryota</taxon>
        <taxon>Metazoa</taxon>
        <taxon>Chordata</taxon>
        <taxon>Craniata</taxon>
        <taxon>Vertebrata</taxon>
        <taxon>Euteleostomi</taxon>
        <taxon>Mammalia</taxon>
        <taxon>Eutheria</taxon>
        <taxon>Laurasiatheria</taxon>
        <taxon>Perissodactyla</taxon>
        <taxon>Rhinocerotidae</taxon>
        <taxon>Diceros</taxon>
    </lineage>
</organism>
<evidence type="ECO:0000313" key="2">
    <source>
        <dbReference type="EMBL" id="KAF5924266.1"/>
    </source>
</evidence>
<dbReference type="Proteomes" id="UP000551758">
    <property type="component" value="Unassembled WGS sequence"/>
</dbReference>
<accession>A0A7J7F998</accession>
<evidence type="ECO:0000313" key="3">
    <source>
        <dbReference type="Proteomes" id="UP000551758"/>
    </source>
</evidence>